<proteinExistence type="predicted"/>
<dbReference type="Proteomes" id="UP000198426">
    <property type="component" value="Unassembled WGS sequence"/>
</dbReference>
<evidence type="ECO:0008006" key="3">
    <source>
        <dbReference type="Google" id="ProtNLM"/>
    </source>
</evidence>
<name>A0A239MEU0_9RHOB</name>
<reference evidence="1 2" key="1">
    <citation type="submission" date="2017-06" db="EMBL/GenBank/DDBJ databases">
        <authorList>
            <person name="Kim H.J."/>
            <person name="Triplett B.A."/>
        </authorList>
    </citation>
    <scope>NUCLEOTIDE SEQUENCE [LARGE SCALE GENOMIC DNA]</scope>
    <source>
        <strain evidence="1 2">DSM 29339</strain>
    </source>
</reference>
<dbReference type="AlphaFoldDB" id="A0A239MEU0"/>
<evidence type="ECO:0000313" key="1">
    <source>
        <dbReference type="EMBL" id="SNT41205.1"/>
    </source>
</evidence>
<dbReference type="EMBL" id="FZOY01000018">
    <property type="protein sequence ID" value="SNT41205.1"/>
    <property type="molecule type" value="Genomic_DNA"/>
</dbReference>
<keyword evidence="2" id="KW-1185">Reference proteome</keyword>
<organism evidence="1 2">
    <name type="scientific">Tropicimonas sediminicola</name>
    <dbReference type="NCBI Taxonomy" id="1031541"/>
    <lineage>
        <taxon>Bacteria</taxon>
        <taxon>Pseudomonadati</taxon>
        <taxon>Pseudomonadota</taxon>
        <taxon>Alphaproteobacteria</taxon>
        <taxon>Rhodobacterales</taxon>
        <taxon>Roseobacteraceae</taxon>
        <taxon>Tropicimonas</taxon>
    </lineage>
</organism>
<gene>
    <name evidence="1" type="ORF">SAMN05421757_11813</name>
</gene>
<accession>A0A239MEU0</accession>
<evidence type="ECO:0000313" key="2">
    <source>
        <dbReference type="Proteomes" id="UP000198426"/>
    </source>
</evidence>
<sequence>MGCLRLMEAWASAERLFRSRGQDTSKLLGVTFERYVDRLGCPELLDGLLQSGFLIGDALLFRFSVNSRGNGNTTVWAPIFDDGRLVGLC</sequence>
<protein>
    <recommendedName>
        <fullName evidence="3">PAS fold-containing protein</fullName>
    </recommendedName>
</protein>